<dbReference type="Pfam" id="PF00022">
    <property type="entry name" value="Actin"/>
    <property type="match status" value="1"/>
</dbReference>
<dbReference type="Gene3D" id="3.90.640.10">
    <property type="entry name" value="Actin, Chain A, domain 4"/>
    <property type="match status" value="1"/>
</dbReference>
<dbReference type="PANTHER" id="PTHR11937">
    <property type="entry name" value="ACTIN"/>
    <property type="match status" value="1"/>
</dbReference>
<evidence type="ECO:0000313" key="4">
    <source>
        <dbReference type="Proteomes" id="UP001138500"/>
    </source>
</evidence>
<evidence type="ECO:0000313" key="3">
    <source>
        <dbReference type="EMBL" id="KAH9828510.1"/>
    </source>
</evidence>
<feature type="compositionally biased region" description="Polar residues" evidence="2">
    <location>
        <begin position="22"/>
        <end position="32"/>
    </location>
</feature>
<sequence>MAASPSPAPEYFASRPAIRTRPSASGVAQRQVTPGPPRTPLLGRSISSQFGSPGSFRTEQEDNIVYELGARHLSAGFAGESRPRCMVGFTPNIGRRAGDYRQHDIDYRTKDRKDARWGEGYELYRTDIRELDLDLVEDKLERILRRIHSDYLQLDQKPRKAVLVLPSLLPAPLLEIVLRVLFNHYSQPPNIMLMTAPILATVASGLRSSLLIDVGWEETVVTAVGEYHEIAQRRSVRAGKMLTQEMANVLQEAVQSAERSRESAIDFAQVEDVTQRLGWCRPRINDEHRPGIKTIPLQDGRPLDIAFHSLSEPAEAALFAASTYSDQIDDHDLPIHLLAYNVLLSLPQDLRALCASRIIFTGGVSNLPGLKPRVLHELNQIINVSSRGWDPVASYGSATAWHERALRERDANIASQPKPPDPMQVPVSALKMPIQDNVPHHLRVRDDIRDEITAKAERHTLRRQKEELKRGVRGVDTLGAWAGASLVASLRVKGVHEVEREDFLKHGLRNLESAVF</sequence>
<evidence type="ECO:0000256" key="1">
    <source>
        <dbReference type="RuleBase" id="RU000487"/>
    </source>
</evidence>
<dbReference type="SMART" id="SM00268">
    <property type="entry name" value="ACTIN"/>
    <property type="match status" value="1"/>
</dbReference>
<dbReference type="Gene3D" id="3.30.420.40">
    <property type="match status" value="2"/>
</dbReference>
<reference evidence="3 4" key="1">
    <citation type="journal article" date="2018" name="IMA Fungus">
        <title>IMA Genome-F 10: Nine draft genome sequences of Claviceps purpurea s.lat., including C. arundinis, C. humidiphila, and C. cf. spartinae, pseudomolecules for the pitch canker pathogen Fusarium circinatum, draft genome of Davidsoniella eucalypti, Grosmannia galeiformis, Quambalaria eucalypti, and Teratosphaeria destructans.</title>
        <authorList>
            <person name="Wingfield B.D."/>
            <person name="Liu M."/>
            <person name="Nguyen H.D."/>
            <person name="Lane F.A."/>
            <person name="Morgan S.W."/>
            <person name="De Vos L."/>
            <person name="Wilken P.M."/>
            <person name="Duong T.A."/>
            <person name="Aylward J."/>
            <person name="Coetzee M.P."/>
            <person name="Dadej K."/>
            <person name="De Beer Z.W."/>
            <person name="Findlay W."/>
            <person name="Havenga M."/>
            <person name="Kolarik M."/>
            <person name="Menzies J.G."/>
            <person name="Naidoo K."/>
            <person name="Pochopski O."/>
            <person name="Shoukouhi P."/>
            <person name="Santana Q.C."/>
            <person name="Seifert K.A."/>
            <person name="Soal N."/>
            <person name="Steenkamp E.T."/>
            <person name="Tatham C.T."/>
            <person name="van der Nest M.A."/>
            <person name="Wingfield M.J."/>
        </authorList>
    </citation>
    <scope>NUCLEOTIDE SEQUENCE [LARGE SCALE GENOMIC DNA]</scope>
    <source>
        <strain evidence="3">CMW44962</strain>
    </source>
</reference>
<dbReference type="Proteomes" id="UP001138500">
    <property type="component" value="Unassembled WGS sequence"/>
</dbReference>
<proteinExistence type="inferred from homology"/>
<gene>
    <name evidence="3" type="ORF">Tdes44962_MAKER09284</name>
</gene>
<name>A0A9W7STZ5_9PEZI</name>
<organism evidence="3 4">
    <name type="scientific">Teratosphaeria destructans</name>
    <dbReference type="NCBI Taxonomy" id="418781"/>
    <lineage>
        <taxon>Eukaryota</taxon>
        <taxon>Fungi</taxon>
        <taxon>Dikarya</taxon>
        <taxon>Ascomycota</taxon>
        <taxon>Pezizomycotina</taxon>
        <taxon>Dothideomycetes</taxon>
        <taxon>Dothideomycetidae</taxon>
        <taxon>Mycosphaerellales</taxon>
        <taxon>Teratosphaeriaceae</taxon>
        <taxon>Teratosphaeria</taxon>
    </lineage>
</organism>
<comment type="caution">
    <text evidence="3">The sequence shown here is derived from an EMBL/GenBank/DDBJ whole genome shotgun (WGS) entry which is preliminary data.</text>
</comment>
<comment type="similarity">
    <text evidence="1">Belongs to the actin family.</text>
</comment>
<dbReference type="AlphaFoldDB" id="A0A9W7STZ5"/>
<dbReference type="InterPro" id="IPR004000">
    <property type="entry name" value="Actin"/>
</dbReference>
<protein>
    <submittedName>
        <fullName evidence="3">Fungal specific actin related protein</fullName>
    </submittedName>
</protein>
<dbReference type="OrthoDB" id="337660at2759"/>
<dbReference type="EMBL" id="RIBY02001545">
    <property type="protein sequence ID" value="KAH9828510.1"/>
    <property type="molecule type" value="Genomic_DNA"/>
</dbReference>
<accession>A0A9W7STZ5</accession>
<dbReference type="InterPro" id="IPR043129">
    <property type="entry name" value="ATPase_NBD"/>
</dbReference>
<dbReference type="SUPFAM" id="SSF53067">
    <property type="entry name" value="Actin-like ATPase domain"/>
    <property type="match status" value="2"/>
</dbReference>
<feature type="region of interest" description="Disordered" evidence="2">
    <location>
        <begin position="1"/>
        <end position="54"/>
    </location>
</feature>
<feature type="compositionally biased region" description="Polar residues" evidence="2">
    <location>
        <begin position="45"/>
        <end position="54"/>
    </location>
</feature>
<evidence type="ECO:0000256" key="2">
    <source>
        <dbReference type="SAM" id="MobiDB-lite"/>
    </source>
</evidence>
<reference evidence="3 4" key="2">
    <citation type="journal article" date="2021" name="Curr. Genet.">
        <title>Genetic response to nitrogen starvation in the aggressive Eucalyptus foliar pathogen Teratosphaeria destructans.</title>
        <authorList>
            <person name="Havenga M."/>
            <person name="Wingfield B.D."/>
            <person name="Wingfield M.J."/>
            <person name="Dreyer L.L."/>
            <person name="Roets F."/>
            <person name="Aylward J."/>
        </authorList>
    </citation>
    <scope>NUCLEOTIDE SEQUENCE [LARGE SCALE GENOMIC DNA]</scope>
    <source>
        <strain evidence="3">CMW44962</strain>
    </source>
</reference>
<keyword evidence="4" id="KW-1185">Reference proteome</keyword>